<sequence length="510" mass="56437">MAYQKIPARPGELESERYVDHVFRTTLPQPLLVPTLEQQRAEKTTRLEAADQTEDFKSVISIYAESQYATKGLPPDFDINAKHEWTEVIDLAHEAQKRYEGAGKELSVSIKKDVKKIGYDAKMAKNYSILINAHLFEQDASISDGFSNIRQGLQEVVDEFSSGNERTSQALLAKLQAIEDQSMERLQEMENQQVAAIIDNASRVLLNQWQSRDHIDFLEQRLLSSLLANEVHAVDELAAISKVPLLLEGPYHSRIHRLLQSSRLQSFLSTRSTALLPLSCFLELYATGLFTRLSIVAKALIDATSAAHPARLSATFYAIHFFAGFHAAPADPLAGPVGLMRSLLVQLLHILSTSTEHDFLRPLADELGRTNIAIGDLGALCGLFSALVQRLPDGTVLFCVIDGLGLLARDEAMERDMQVVVHMLHRWVTEMGWQAALKVVLTFCGGGSLLAGMESALRLDGDEGEGEDDDDEEFEEDVERSALEMVGAQGGGDVTFEHAVGRYVISDEFD</sequence>
<dbReference type="OrthoDB" id="5419927at2759"/>
<organism evidence="1 2">
    <name type="scientific">Botryosphaeria dothidea</name>
    <dbReference type="NCBI Taxonomy" id="55169"/>
    <lineage>
        <taxon>Eukaryota</taxon>
        <taxon>Fungi</taxon>
        <taxon>Dikarya</taxon>
        <taxon>Ascomycota</taxon>
        <taxon>Pezizomycotina</taxon>
        <taxon>Dothideomycetes</taxon>
        <taxon>Dothideomycetes incertae sedis</taxon>
        <taxon>Botryosphaeriales</taxon>
        <taxon>Botryosphaeriaceae</taxon>
        <taxon>Botryosphaeria</taxon>
    </lineage>
</organism>
<accession>A0A8H4N5L2</accession>
<dbReference type="PANTHER" id="PTHR40619:SF3">
    <property type="entry name" value="FUNGAL STAND N-TERMINAL GOODBYE DOMAIN-CONTAINING PROTEIN"/>
    <property type="match status" value="1"/>
</dbReference>
<protein>
    <submittedName>
        <fullName evidence="1">Uncharacterized protein</fullName>
    </submittedName>
</protein>
<comment type="caution">
    <text evidence="1">The sequence shown here is derived from an EMBL/GenBank/DDBJ whole genome shotgun (WGS) entry which is preliminary data.</text>
</comment>
<reference evidence="1" key="1">
    <citation type="submission" date="2020-04" db="EMBL/GenBank/DDBJ databases">
        <title>Genome Assembly and Annotation of Botryosphaeria dothidea sdau 11-99, a Latent Pathogen of Apple Fruit Ring Rot in China.</title>
        <authorList>
            <person name="Yu C."/>
            <person name="Diao Y."/>
            <person name="Lu Q."/>
            <person name="Zhao J."/>
            <person name="Cui S."/>
            <person name="Peng C."/>
            <person name="He B."/>
            <person name="Liu H."/>
        </authorList>
    </citation>
    <scope>NUCLEOTIDE SEQUENCE [LARGE SCALE GENOMIC DNA]</scope>
    <source>
        <strain evidence="1">Sdau11-99</strain>
    </source>
</reference>
<dbReference type="EMBL" id="WWBZ02000016">
    <property type="protein sequence ID" value="KAF4309880.1"/>
    <property type="molecule type" value="Genomic_DNA"/>
</dbReference>
<evidence type="ECO:0000313" key="1">
    <source>
        <dbReference type="EMBL" id="KAF4309880.1"/>
    </source>
</evidence>
<gene>
    <name evidence="1" type="ORF">GTA08_BOTSDO03127</name>
</gene>
<dbReference type="Proteomes" id="UP000572817">
    <property type="component" value="Unassembled WGS sequence"/>
</dbReference>
<name>A0A8H4N5L2_9PEZI</name>
<evidence type="ECO:0000313" key="2">
    <source>
        <dbReference type="Proteomes" id="UP000572817"/>
    </source>
</evidence>
<keyword evidence="2" id="KW-1185">Reference proteome</keyword>
<dbReference type="PANTHER" id="PTHR40619">
    <property type="entry name" value="FUNGAL STAND N-TERMINAL GOODBYE DOMAIN-CONTAINING PROTEIN"/>
    <property type="match status" value="1"/>
</dbReference>
<dbReference type="AlphaFoldDB" id="A0A8H4N5L2"/>
<proteinExistence type="predicted"/>